<dbReference type="Pfam" id="PF07724">
    <property type="entry name" value="AAA_2"/>
    <property type="match status" value="1"/>
</dbReference>
<feature type="domain" description="AAA+ ATPase" evidence="2">
    <location>
        <begin position="90"/>
        <end position="238"/>
    </location>
</feature>
<evidence type="ECO:0000259" key="2">
    <source>
        <dbReference type="SMART" id="SM00382"/>
    </source>
</evidence>
<feature type="transmembrane region" description="Helical" evidence="1">
    <location>
        <begin position="6"/>
        <end position="25"/>
    </location>
</feature>
<gene>
    <name evidence="3" type="ORF">RsTaC01_0222</name>
</gene>
<dbReference type="Gene3D" id="3.40.50.300">
    <property type="entry name" value="P-loop containing nucleotide triphosphate hydrolases"/>
    <property type="match status" value="1"/>
</dbReference>
<dbReference type="Proteomes" id="UP001335720">
    <property type="component" value="Chromosome"/>
</dbReference>
<keyword evidence="1" id="KW-0472">Membrane</keyword>
<name>A0AA48KZ29_9FIRM</name>
<dbReference type="InterPro" id="IPR027417">
    <property type="entry name" value="P-loop_NTPase"/>
</dbReference>
<dbReference type="SMART" id="SM00382">
    <property type="entry name" value="AAA"/>
    <property type="match status" value="1"/>
</dbReference>
<evidence type="ECO:0000313" key="3">
    <source>
        <dbReference type="EMBL" id="BED92487.1"/>
    </source>
</evidence>
<keyword evidence="1" id="KW-1133">Transmembrane helix</keyword>
<dbReference type="GO" id="GO:0016887">
    <property type="term" value="F:ATP hydrolysis activity"/>
    <property type="evidence" value="ECO:0007669"/>
    <property type="project" value="InterPro"/>
</dbReference>
<keyword evidence="1" id="KW-0812">Transmembrane</keyword>
<dbReference type="SUPFAM" id="SSF52540">
    <property type="entry name" value="P-loop containing nucleoside triphosphate hydrolases"/>
    <property type="match status" value="1"/>
</dbReference>
<dbReference type="InterPro" id="IPR003593">
    <property type="entry name" value="AAA+_ATPase"/>
</dbReference>
<sequence>MDTGTIILIFGNILFTGLITLGLGFGPKIINNIKMNFSISHKKANMQYSNIFDKFDKTFSVIKGQRRAKLEFKKETESWVASKTLGTSKGGKVIGLCGPSGCGKTFFTLQTSKLFQTPWISVNYANVSHNDKICDKQAIFKEKKQKFGQVEIFEPSKLFVQLKKNPKIVLLIDEFEKFDSSIQELVWDILDYGYTTIDGEKLDLSTTLVLFTCNSIDKFDTIFRNRIKIIEFENLNATDYIDLLKSSLEITVNNFYQIYKIPVKIDSKSLVQLSENLTKVNSGARRAHEYVERAGAALLDYIEFNKNNDKFDNKRVILSYNYNNDEFQVITDPTSIILNKLHSFTNENQLSADGDIFINLVGQDNLSNFDIDNIDNLQDTNTIEKFLGMFNINFSQYQAKIRTNRIDVTNDVLGAFQNLI</sequence>
<dbReference type="GO" id="GO:0005524">
    <property type="term" value="F:ATP binding"/>
    <property type="evidence" value="ECO:0007669"/>
    <property type="project" value="InterPro"/>
</dbReference>
<reference evidence="3" key="1">
    <citation type="journal article" date="2023" name="ISME J.">
        <title>Emergence of putative energy parasites within Clostridia revealed by genome analysis of a novel endosymbiotic clade.</title>
        <authorList>
            <person name="Takahashi K."/>
            <person name="Kuwahara H."/>
            <person name="Horikawa Y."/>
            <person name="Izawa K."/>
            <person name="Kato D."/>
            <person name="Inagaki T."/>
            <person name="Yuki M."/>
            <person name="Ohkuma M."/>
            <person name="Hongoh Y."/>
        </authorList>
    </citation>
    <scope>NUCLEOTIDE SEQUENCE</scope>
    <source>
        <strain evidence="3">RsTa-C01</strain>
    </source>
</reference>
<dbReference type="InterPro" id="IPR003959">
    <property type="entry name" value="ATPase_AAA_core"/>
</dbReference>
<dbReference type="AlphaFoldDB" id="A0AA48KZ29"/>
<evidence type="ECO:0000256" key="1">
    <source>
        <dbReference type="SAM" id="Phobius"/>
    </source>
</evidence>
<protein>
    <submittedName>
        <fullName evidence="3">AAA family ATPase</fullName>
    </submittedName>
</protein>
<dbReference type="KEGG" id="ptrh:RsTaC01_0222"/>
<proteinExistence type="predicted"/>
<organism evidence="3">
    <name type="scientific">Candidatus Paraimprobicoccus trichonymphae</name>
    <dbReference type="NCBI Taxonomy" id="3033793"/>
    <lineage>
        <taxon>Bacteria</taxon>
        <taxon>Bacillati</taxon>
        <taxon>Bacillota</taxon>
        <taxon>Clostridia</taxon>
        <taxon>Candidatus Paraimprobicoccus</taxon>
    </lineage>
</organism>
<dbReference type="EMBL" id="AP027925">
    <property type="protein sequence ID" value="BED92487.1"/>
    <property type="molecule type" value="Genomic_DNA"/>
</dbReference>
<accession>A0AA48KZ29</accession>